<dbReference type="AlphaFoldDB" id="A0A498LWY0"/>
<gene>
    <name evidence="1" type="ORF">ROHU_029209</name>
</gene>
<accession>A0A498LWY0</accession>
<dbReference type="Proteomes" id="UP000290572">
    <property type="component" value="Unassembled WGS sequence"/>
</dbReference>
<sequence length="168" mass="19696">MVTEMSYDPVCCLEVGMAKLKFFRTIKYWDKNRNLKAKWNFKDFIKLHQPSQIPSAAARVASYRGDVCVRIKGQELSFSRSVKKYRENGLPWLEVCIDLFFPRGMPKDRLISALVYLSCVGMVQNDDFVSFQKLSELEKQLPVTQRHLQQLRILSQLMLIQSPQVWQF</sequence>
<evidence type="ECO:0000313" key="1">
    <source>
        <dbReference type="EMBL" id="RXN13048.1"/>
    </source>
</evidence>
<reference evidence="1 2" key="1">
    <citation type="submission" date="2018-03" db="EMBL/GenBank/DDBJ databases">
        <title>Draft genome sequence of Rohu Carp (Labeo rohita).</title>
        <authorList>
            <person name="Das P."/>
            <person name="Kushwaha B."/>
            <person name="Joshi C.G."/>
            <person name="Kumar D."/>
            <person name="Nagpure N.S."/>
            <person name="Sahoo L."/>
            <person name="Das S.P."/>
            <person name="Bit A."/>
            <person name="Patnaik S."/>
            <person name="Meher P.K."/>
            <person name="Jayasankar P."/>
            <person name="Koringa P.G."/>
            <person name="Patel N.V."/>
            <person name="Hinsu A.T."/>
            <person name="Kumar R."/>
            <person name="Pandey M."/>
            <person name="Agarwal S."/>
            <person name="Srivastava S."/>
            <person name="Singh M."/>
            <person name="Iquebal M.A."/>
            <person name="Jaiswal S."/>
            <person name="Angadi U.B."/>
            <person name="Kumar N."/>
            <person name="Raza M."/>
            <person name="Shah T.M."/>
            <person name="Rai A."/>
            <person name="Jena J.K."/>
        </authorList>
    </citation>
    <scope>NUCLEOTIDE SEQUENCE [LARGE SCALE GENOMIC DNA]</scope>
    <source>
        <strain evidence="1">DASCIFA01</strain>
        <tissue evidence="1">Testis</tissue>
    </source>
</reference>
<comment type="caution">
    <text evidence="1">The sequence shown here is derived from an EMBL/GenBank/DDBJ whole genome shotgun (WGS) entry which is preliminary data.</text>
</comment>
<protein>
    <submittedName>
        <fullName evidence="1">Uncharacterized protein</fullName>
    </submittedName>
</protein>
<proteinExistence type="predicted"/>
<name>A0A498LWY0_LABRO</name>
<dbReference type="EMBL" id="QBIY01013009">
    <property type="protein sequence ID" value="RXN13048.1"/>
    <property type="molecule type" value="Genomic_DNA"/>
</dbReference>
<evidence type="ECO:0000313" key="2">
    <source>
        <dbReference type="Proteomes" id="UP000290572"/>
    </source>
</evidence>
<keyword evidence="2" id="KW-1185">Reference proteome</keyword>
<organism evidence="1 2">
    <name type="scientific">Labeo rohita</name>
    <name type="common">Indian major carp</name>
    <name type="synonym">Cyprinus rohita</name>
    <dbReference type="NCBI Taxonomy" id="84645"/>
    <lineage>
        <taxon>Eukaryota</taxon>
        <taxon>Metazoa</taxon>
        <taxon>Chordata</taxon>
        <taxon>Craniata</taxon>
        <taxon>Vertebrata</taxon>
        <taxon>Euteleostomi</taxon>
        <taxon>Actinopterygii</taxon>
        <taxon>Neopterygii</taxon>
        <taxon>Teleostei</taxon>
        <taxon>Ostariophysi</taxon>
        <taxon>Cypriniformes</taxon>
        <taxon>Cyprinidae</taxon>
        <taxon>Labeoninae</taxon>
        <taxon>Labeonini</taxon>
        <taxon>Labeo</taxon>
    </lineage>
</organism>